<dbReference type="CDD" id="cd04622">
    <property type="entry name" value="CBS_pair_HRP1_like"/>
    <property type="match status" value="1"/>
</dbReference>
<dbReference type="PROSITE" id="PS51371">
    <property type="entry name" value="CBS"/>
    <property type="match status" value="2"/>
</dbReference>
<dbReference type="SMART" id="SM00116">
    <property type="entry name" value="CBS"/>
    <property type="match status" value="2"/>
</dbReference>
<feature type="domain" description="CBS" evidence="3">
    <location>
        <begin position="29"/>
        <end position="87"/>
    </location>
</feature>
<feature type="domain" description="CBS" evidence="3">
    <location>
        <begin position="93"/>
        <end position="150"/>
    </location>
</feature>
<evidence type="ECO:0000256" key="2">
    <source>
        <dbReference type="PROSITE-ProRule" id="PRU00703"/>
    </source>
</evidence>
<sequence>MRHVRCSTLKAIVHSYSRRLSMHRVQEIMSRDVVHISPSDTIRHAAELMDQYDIGVLPVCESRKLTGMVTDRDLAVRALAAGKELDSPVSEVCTPQVEWCMEDDDLDAVQKRMADAQLRRMPVINRQKELVGVLSLGDVATRSVGASHDEVANTLEGVSQTRHH</sequence>
<proteinExistence type="predicted"/>
<evidence type="ECO:0000313" key="4">
    <source>
        <dbReference type="EMBL" id="CBW77031.1"/>
    </source>
</evidence>
<dbReference type="AlphaFoldDB" id="E5AVA7"/>
<dbReference type="InterPro" id="IPR051257">
    <property type="entry name" value="Diverse_CBS-Domain"/>
</dbReference>
<dbReference type="KEGG" id="brh:RBRH_02798"/>
<dbReference type="Gene3D" id="3.10.580.10">
    <property type="entry name" value="CBS-domain"/>
    <property type="match status" value="1"/>
</dbReference>
<reference evidence="4 5" key="1">
    <citation type="journal article" date="2011" name="J. Bacteriol.">
        <title>Complete genome sequence of Burkholderia rhizoxinica, an endosymbiont of Rhizopus microsporus.</title>
        <authorList>
            <person name="Lackner G."/>
            <person name="Moebius N."/>
            <person name="Partida-Martinez L."/>
            <person name="Hertweck C."/>
        </authorList>
    </citation>
    <scope>NUCLEOTIDE SEQUENCE [LARGE SCALE GENOMIC DNA]</scope>
    <source>
        <strain evidence="5">DSM 19002 / CIP 109453 / HKI 454</strain>
        <plasmid evidence="4 5">pBRH01</plasmid>
    </source>
</reference>
<geneLocation type="plasmid" evidence="4 5">
    <name>pBRH01</name>
</geneLocation>
<dbReference type="HOGENOM" id="CLU_040681_12_0_4"/>
<dbReference type="PANTHER" id="PTHR43080:SF2">
    <property type="entry name" value="CBS DOMAIN-CONTAINING PROTEIN"/>
    <property type="match status" value="1"/>
</dbReference>
<accession>E5AVA7</accession>
<dbReference type="Pfam" id="PF00571">
    <property type="entry name" value="CBS"/>
    <property type="match status" value="2"/>
</dbReference>
<gene>
    <name evidence="4" type="ordered locus">RBRH_02798</name>
</gene>
<dbReference type="InterPro" id="IPR000644">
    <property type="entry name" value="CBS_dom"/>
</dbReference>
<dbReference type="SUPFAM" id="SSF54631">
    <property type="entry name" value="CBS-domain pair"/>
    <property type="match status" value="1"/>
</dbReference>
<evidence type="ECO:0000259" key="3">
    <source>
        <dbReference type="PROSITE" id="PS51371"/>
    </source>
</evidence>
<dbReference type="InterPro" id="IPR046342">
    <property type="entry name" value="CBS_dom_sf"/>
</dbReference>
<organism evidence="4 5">
    <name type="scientific">Mycetohabitans rhizoxinica (strain DSM 19002 / CIP 109453 / HKI 454)</name>
    <name type="common">Paraburkholderia rhizoxinica</name>
    <dbReference type="NCBI Taxonomy" id="882378"/>
    <lineage>
        <taxon>Bacteria</taxon>
        <taxon>Pseudomonadati</taxon>
        <taxon>Pseudomonadota</taxon>
        <taxon>Betaproteobacteria</taxon>
        <taxon>Burkholderiales</taxon>
        <taxon>Burkholderiaceae</taxon>
        <taxon>Mycetohabitans</taxon>
    </lineage>
</organism>
<dbReference type="EMBL" id="FR687360">
    <property type="protein sequence ID" value="CBW77031.1"/>
    <property type="molecule type" value="Genomic_DNA"/>
</dbReference>
<keyword evidence="4" id="KW-0614">Plasmid</keyword>
<dbReference type="eggNOG" id="COG0517">
    <property type="taxonomic scope" value="Bacteria"/>
</dbReference>
<evidence type="ECO:0000313" key="5">
    <source>
        <dbReference type="Proteomes" id="UP000007437"/>
    </source>
</evidence>
<name>E5AVA7_MYCRK</name>
<evidence type="ECO:0000256" key="1">
    <source>
        <dbReference type="ARBA" id="ARBA00023122"/>
    </source>
</evidence>
<dbReference type="Proteomes" id="UP000007437">
    <property type="component" value="Plasmid pBRH01"/>
</dbReference>
<dbReference type="PANTHER" id="PTHR43080">
    <property type="entry name" value="CBS DOMAIN-CONTAINING PROTEIN CBSX3, MITOCHONDRIAL"/>
    <property type="match status" value="1"/>
</dbReference>
<keyword evidence="1 2" id="KW-0129">CBS domain</keyword>
<protein>
    <submittedName>
        <fullName evidence="4">CBS domain containing protein</fullName>
    </submittedName>
</protein>